<dbReference type="STRING" id="146020.RMCB_2775"/>
<sequence length="219" mass="22201">MARMDVTGLLAAAAAACVVLAGCGSHDSAGAPSSTPGPAGPERVVLKPVDAKGNLQNGWSQDESHRDTPVDCWGTSPYDVGTGIRWCGGTADSGDACWPTENGAAVLCLADPFSTTLYLRNATGLGDPSEPRSGDAVPMALALDDGTQCRAVIGGAWGQRGAPAYTCGKGPELIGIWGTSPDDASGIHRGPDGWTVEVGTETGTPTKHTVAKAYYVGTA</sequence>
<dbReference type="RefSeq" id="WP_131805524.1">
    <property type="nucleotide sequence ID" value="NZ_BCSX01000024.1"/>
</dbReference>
<evidence type="ECO:0008006" key="4">
    <source>
        <dbReference type="Google" id="ProtNLM"/>
    </source>
</evidence>
<feature type="chain" id="PRO_5038595319" description="Secreted protein" evidence="1">
    <location>
        <begin position="22"/>
        <end position="219"/>
    </location>
</feature>
<comment type="caution">
    <text evidence="2">The sequence shown here is derived from an EMBL/GenBank/DDBJ whole genome shotgun (WGS) entry which is preliminary data.</text>
</comment>
<keyword evidence="1" id="KW-0732">Signal</keyword>
<organism evidence="2 3">
    <name type="scientific">Mycolicibacterium brisbanense</name>
    <dbReference type="NCBI Taxonomy" id="146020"/>
    <lineage>
        <taxon>Bacteria</taxon>
        <taxon>Bacillati</taxon>
        <taxon>Actinomycetota</taxon>
        <taxon>Actinomycetes</taxon>
        <taxon>Mycobacteriales</taxon>
        <taxon>Mycobacteriaceae</taxon>
        <taxon>Mycolicibacterium</taxon>
    </lineage>
</organism>
<feature type="signal peptide" evidence="1">
    <location>
        <begin position="1"/>
        <end position="21"/>
    </location>
</feature>
<reference evidence="3" key="2">
    <citation type="submission" date="2016-02" db="EMBL/GenBank/DDBJ databases">
        <title>Draft genome sequence of five rapidly growing Mycobacterium species.</title>
        <authorList>
            <person name="Katahira K."/>
            <person name="Gotou Y."/>
            <person name="Iida K."/>
            <person name="Ogura Y."/>
            <person name="Hayashi T."/>
        </authorList>
    </citation>
    <scope>NUCLEOTIDE SEQUENCE [LARGE SCALE GENOMIC DNA]</scope>
    <source>
        <strain evidence="3">JCM15654</strain>
    </source>
</reference>
<gene>
    <name evidence="2" type="ORF">RMCB_2775</name>
</gene>
<dbReference type="EMBL" id="BCSX01000024">
    <property type="protein sequence ID" value="GAS88679.1"/>
    <property type="molecule type" value="Genomic_DNA"/>
</dbReference>
<keyword evidence="3" id="KW-1185">Reference proteome</keyword>
<reference evidence="3" key="1">
    <citation type="journal article" date="2016" name="Genome Announc.">
        <title>Draft Genome Sequences of Five Rapidly Growing Mycobacterium Species, M. thermoresistibile, M. fortuitum subsp. acetamidolyticum, M. canariasense, M. brisbanense, and M. novocastrense.</title>
        <authorList>
            <person name="Katahira K."/>
            <person name="Ogura Y."/>
            <person name="Gotoh Y."/>
            <person name="Hayashi T."/>
        </authorList>
    </citation>
    <scope>NUCLEOTIDE SEQUENCE [LARGE SCALE GENOMIC DNA]</scope>
    <source>
        <strain evidence="3">JCM15654</strain>
    </source>
</reference>
<proteinExistence type="predicted"/>
<dbReference type="AlphaFoldDB" id="A0A100VZ72"/>
<dbReference type="Proteomes" id="UP000069620">
    <property type="component" value="Unassembled WGS sequence"/>
</dbReference>
<name>A0A100VZ72_9MYCO</name>
<dbReference type="PROSITE" id="PS51257">
    <property type="entry name" value="PROKAR_LIPOPROTEIN"/>
    <property type="match status" value="1"/>
</dbReference>
<accession>A0A100VZ72</accession>
<protein>
    <recommendedName>
        <fullName evidence="4">Secreted protein</fullName>
    </recommendedName>
</protein>
<evidence type="ECO:0000313" key="3">
    <source>
        <dbReference type="Proteomes" id="UP000069620"/>
    </source>
</evidence>
<evidence type="ECO:0000256" key="1">
    <source>
        <dbReference type="SAM" id="SignalP"/>
    </source>
</evidence>
<dbReference type="OrthoDB" id="5116562at2"/>
<evidence type="ECO:0000313" key="2">
    <source>
        <dbReference type="EMBL" id="GAS88679.1"/>
    </source>
</evidence>